<proteinExistence type="predicted"/>
<evidence type="ECO:0000313" key="2">
    <source>
        <dbReference type="Proteomes" id="UP001345013"/>
    </source>
</evidence>
<sequence length="115" mass="12439">MYDVTSDQRRKIANQKNIQELSQAQSRLERHRELLGGIIAILRGGGTGSTEDLVAMVRSGVGLSQIAAHVRNARRATAAVESFFGAIEFVIDGGNELPPLRPLLNASPNWEASLS</sequence>
<organism evidence="1 2">
    <name type="scientific">Lithohypha guttulata</name>
    <dbReference type="NCBI Taxonomy" id="1690604"/>
    <lineage>
        <taxon>Eukaryota</taxon>
        <taxon>Fungi</taxon>
        <taxon>Dikarya</taxon>
        <taxon>Ascomycota</taxon>
        <taxon>Pezizomycotina</taxon>
        <taxon>Eurotiomycetes</taxon>
        <taxon>Chaetothyriomycetidae</taxon>
        <taxon>Chaetothyriales</taxon>
        <taxon>Trichomeriaceae</taxon>
        <taxon>Lithohypha</taxon>
    </lineage>
</organism>
<evidence type="ECO:0000313" key="1">
    <source>
        <dbReference type="EMBL" id="KAK5073285.1"/>
    </source>
</evidence>
<protein>
    <submittedName>
        <fullName evidence="1">Uncharacterized protein</fullName>
    </submittedName>
</protein>
<comment type="caution">
    <text evidence="1">The sequence shown here is derived from an EMBL/GenBank/DDBJ whole genome shotgun (WGS) entry which is preliminary data.</text>
</comment>
<gene>
    <name evidence="1" type="ORF">LTR24_010393</name>
</gene>
<dbReference type="EMBL" id="JAVRRG010000320">
    <property type="protein sequence ID" value="KAK5073285.1"/>
    <property type="molecule type" value="Genomic_DNA"/>
</dbReference>
<accession>A0ABR0JU16</accession>
<dbReference type="Proteomes" id="UP001345013">
    <property type="component" value="Unassembled WGS sequence"/>
</dbReference>
<reference evidence="1 2" key="1">
    <citation type="submission" date="2023-08" db="EMBL/GenBank/DDBJ databases">
        <title>Black Yeasts Isolated from many extreme environments.</title>
        <authorList>
            <person name="Coleine C."/>
            <person name="Stajich J.E."/>
            <person name="Selbmann L."/>
        </authorList>
    </citation>
    <scope>NUCLEOTIDE SEQUENCE [LARGE SCALE GENOMIC DNA]</scope>
    <source>
        <strain evidence="1 2">CCFEE 5885</strain>
    </source>
</reference>
<keyword evidence="2" id="KW-1185">Reference proteome</keyword>
<name>A0ABR0JU16_9EURO</name>